<dbReference type="Gene3D" id="3.40.50.720">
    <property type="entry name" value="NAD(P)-binding Rossmann-like Domain"/>
    <property type="match status" value="1"/>
</dbReference>
<sequence length="252" mass="26006">MRLNPFGGTRRSRQADAVVIGAGSGIGRAVAVELGRRGGRVICADADTETTRETVDLVEEAGGTGLEVACDVTRIEQVSALADIAEQWFGAPPGIVCNSAEADTAPGVVGSIPLSEWHQLAEVNIWGAIHGCHVFVPRLCGAGRGTIVNTASAAAFGATPRTAPYNVTKAAVISLSETLSAELSGTGVSVTVLCPALGGGHPEPLARAALDAVDSGTLYALPQVEARLLWQSKRLIPGTYTRALGMLDQLVR</sequence>
<evidence type="ECO:0000256" key="1">
    <source>
        <dbReference type="ARBA" id="ARBA00006484"/>
    </source>
</evidence>
<accession>A0A3M2LAP9</accession>
<keyword evidence="2" id="KW-0521">NADP</keyword>
<protein>
    <submittedName>
        <fullName evidence="4">SDR family NAD(P)-dependent oxidoreductase</fullName>
    </submittedName>
</protein>
<gene>
    <name evidence="4" type="ORF">EBN03_15810</name>
</gene>
<dbReference type="InterPro" id="IPR020904">
    <property type="entry name" value="Sc_DH/Rdtase_CS"/>
</dbReference>
<dbReference type="AlphaFoldDB" id="A0A3M2LAP9"/>
<name>A0A3M2LAP9_9NOCA</name>
<comment type="caution">
    <text evidence="4">The sequence shown here is derived from an EMBL/GenBank/DDBJ whole genome shotgun (WGS) entry which is preliminary data.</text>
</comment>
<evidence type="ECO:0000256" key="2">
    <source>
        <dbReference type="ARBA" id="ARBA00022857"/>
    </source>
</evidence>
<dbReference type="PANTHER" id="PTHR43391">
    <property type="entry name" value="RETINOL DEHYDROGENASE-RELATED"/>
    <property type="match status" value="1"/>
</dbReference>
<evidence type="ECO:0000256" key="3">
    <source>
        <dbReference type="ARBA" id="ARBA00023002"/>
    </source>
</evidence>
<dbReference type="PROSITE" id="PS00061">
    <property type="entry name" value="ADH_SHORT"/>
    <property type="match status" value="1"/>
</dbReference>
<keyword evidence="5" id="KW-1185">Reference proteome</keyword>
<dbReference type="SUPFAM" id="SSF51735">
    <property type="entry name" value="NAD(P)-binding Rossmann-fold domains"/>
    <property type="match status" value="1"/>
</dbReference>
<keyword evidence="3" id="KW-0560">Oxidoreductase</keyword>
<evidence type="ECO:0000313" key="5">
    <source>
        <dbReference type="Proteomes" id="UP000279275"/>
    </source>
</evidence>
<dbReference type="EMBL" id="RFFH01000006">
    <property type="protein sequence ID" value="RMI31678.1"/>
    <property type="molecule type" value="Genomic_DNA"/>
</dbReference>
<dbReference type="Proteomes" id="UP000279275">
    <property type="component" value="Unassembled WGS sequence"/>
</dbReference>
<reference evidence="4 5" key="1">
    <citation type="submission" date="2018-10" db="EMBL/GenBank/DDBJ databases">
        <title>Isolation from cow dung.</title>
        <authorList>
            <person name="Ling L."/>
        </authorList>
    </citation>
    <scope>NUCLEOTIDE SEQUENCE [LARGE SCALE GENOMIC DNA]</scope>
    <source>
        <strain evidence="4 5">NEAU-LL90</strain>
    </source>
</reference>
<dbReference type="InterPro" id="IPR036291">
    <property type="entry name" value="NAD(P)-bd_dom_sf"/>
</dbReference>
<proteinExistence type="inferred from homology"/>
<dbReference type="CDD" id="cd05233">
    <property type="entry name" value="SDR_c"/>
    <property type="match status" value="1"/>
</dbReference>
<dbReference type="PRINTS" id="PR00081">
    <property type="entry name" value="GDHRDH"/>
</dbReference>
<dbReference type="RefSeq" id="WP_122188813.1">
    <property type="nucleotide sequence ID" value="NZ_RFFH01000006.1"/>
</dbReference>
<dbReference type="PANTHER" id="PTHR43391:SF14">
    <property type="entry name" value="DEHYDROGENASE_REDUCTASE SDR FAMILY PROTEIN 7-LIKE"/>
    <property type="match status" value="1"/>
</dbReference>
<dbReference type="InterPro" id="IPR002347">
    <property type="entry name" value="SDR_fam"/>
</dbReference>
<dbReference type="GO" id="GO:0016491">
    <property type="term" value="F:oxidoreductase activity"/>
    <property type="evidence" value="ECO:0007669"/>
    <property type="project" value="UniProtKB-KW"/>
</dbReference>
<comment type="similarity">
    <text evidence="1">Belongs to the short-chain dehydrogenases/reductases (SDR) family.</text>
</comment>
<organism evidence="4 5">
    <name type="scientific">Nocardia stercoris</name>
    <dbReference type="NCBI Taxonomy" id="2483361"/>
    <lineage>
        <taxon>Bacteria</taxon>
        <taxon>Bacillati</taxon>
        <taxon>Actinomycetota</taxon>
        <taxon>Actinomycetes</taxon>
        <taxon>Mycobacteriales</taxon>
        <taxon>Nocardiaceae</taxon>
        <taxon>Nocardia</taxon>
    </lineage>
</organism>
<evidence type="ECO:0000313" key="4">
    <source>
        <dbReference type="EMBL" id="RMI31678.1"/>
    </source>
</evidence>
<dbReference type="Pfam" id="PF00106">
    <property type="entry name" value="adh_short"/>
    <property type="match status" value="1"/>
</dbReference>
<dbReference type="OrthoDB" id="4690547at2"/>